<accession>A0A5J5INW5</accession>
<evidence type="ECO:0000313" key="5">
    <source>
        <dbReference type="Proteomes" id="UP000326903"/>
    </source>
</evidence>
<dbReference type="InterPro" id="IPR001296">
    <property type="entry name" value="Glyco_trans_1"/>
</dbReference>
<sequence>MKVKYFPCQPHCFAFGGFDLQMLNTLDAVIKAGVEASKLDIWSRDSDFDILHLWGVGPHNYHLIDWAKKAEKKIVATVLSPYHDTFKSKLGFYYRHFFPDYVGQLIHYYKIIDKIIVLNNLQLNVLNKYYRVPASKMEIIPNIVEDKYFEIPNFNFKMEYRIDNYVLCVGNICTRKNQYNLALACINLNANLVIIGNLLDGELTYGRQLETLIADNKNILWIRELPKASEELVAAYYNCSVYALPSNEETQPISALEAIAMRKPLVLIDREYAHQSFYQGAILSKSSSVKNIETALKRAMTMSVLQVINPEILNCKEKVVGEKYKMCYVKLLQKNL</sequence>
<keyword evidence="1 4" id="KW-0808">Transferase</keyword>
<evidence type="ECO:0000256" key="1">
    <source>
        <dbReference type="ARBA" id="ARBA00022679"/>
    </source>
</evidence>
<feature type="domain" description="Glycosyltransferase subfamily 4-like N-terminal" evidence="3">
    <location>
        <begin position="37"/>
        <end position="145"/>
    </location>
</feature>
<evidence type="ECO:0000313" key="4">
    <source>
        <dbReference type="EMBL" id="KAA9041634.1"/>
    </source>
</evidence>
<dbReference type="InterPro" id="IPR028098">
    <property type="entry name" value="Glyco_trans_4-like_N"/>
</dbReference>
<feature type="domain" description="Glycosyl transferase family 1" evidence="2">
    <location>
        <begin position="163"/>
        <end position="301"/>
    </location>
</feature>
<dbReference type="EMBL" id="VYQF01000001">
    <property type="protein sequence ID" value="KAA9041634.1"/>
    <property type="molecule type" value="Genomic_DNA"/>
</dbReference>
<name>A0A5J5INW5_9BACT</name>
<dbReference type="CDD" id="cd03801">
    <property type="entry name" value="GT4_PimA-like"/>
    <property type="match status" value="1"/>
</dbReference>
<dbReference type="Gene3D" id="3.40.50.2000">
    <property type="entry name" value="Glycogen Phosphorylase B"/>
    <property type="match status" value="2"/>
</dbReference>
<protein>
    <submittedName>
        <fullName evidence="4">Glycosyltransferase family 4 protein</fullName>
    </submittedName>
</protein>
<dbReference type="GO" id="GO:0009103">
    <property type="term" value="P:lipopolysaccharide biosynthetic process"/>
    <property type="evidence" value="ECO:0007669"/>
    <property type="project" value="TreeGrafter"/>
</dbReference>
<organism evidence="4 5">
    <name type="scientific">Ginsengibacter hankyongi</name>
    <dbReference type="NCBI Taxonomy" id="2607284"/>
    <lineage>
        <taxon>Bacteria</taxon>
        <taxon>Pseudomonadati</taxon>
        <taxon>Bacteroidota</taxon>
        <taxon>Chitinophagia</taxon>
        <taxon>Chitinophagales</taxon>
        <taxon>Chitinophagaceae</taxon>
        <taxon>Ginsengibacter</taxon>
    </lineage>
</organism>
<dbReference type="Proteomes" id="UP000326903">
    <property type="component" value="Unassembled WGS sequence"/>
</dbReference>
<dbReference type="PANTHER" id="PTHR46401:SF2">
    <property type="entry name" value="GLYCOSYLTRANSFERASE WBBK-RELATED"/>
    <property type="match status" value="1"/>
</dbReference>
<evidence type="ECO:0000259" key="2">
    <source>
        <dbReference type="Pfam" id="PF00534"/>
    </source>
</evidence>
<dbReference type="PANTHER" id="PTHR46401">
    <property type="entry name" value="GLYCOSYLTRANSFERASE WBBK-RELATED"/>
    <property type="match status" value="1"/>
</dbReference>
<gene>
    <name evidence="4" type="ORF">FW778_06325</name>
</gene>
<dbReference type="Pfam" id="PF00534">
    <property type="entry name" value="Glycos_transf_1"/>
    <property type="match status" value="1"/>
</dbReference>
<reference evidence="4 5" key="1">
    <citation type="submission" date="2019-09" db="EMBL/GenBank/DDBJ databases">
        <title>Draft genome sequence of Ginsengibacter sp. BR5-29.</title>
        <authorList>
            <person name="Im W.-T."/>
        </authorList>
    </citation>
    <scope>NUCLEOTIDE SEQUENCE [LARGE SCALE GENOMIC DNA]</scope>
    <source>
        <strain evidence="4 5">BR5-29</strain>
    </source>
</reference>
<evidence type="ECO:0000259" key="3">
    <source>
        <dbReference type="Pfam" id="PF13439"/>
    </source>
</evidence>
<dbReference type="GO" id="GO:0016757">
    <property type="term" value="F:glycosyltransferase activity"/>
    <property type="evidence" value="ECO:0007669"/>
    <property type="project" value="InterPro"/>
</dbReference>
<dbReference type="RefSeq" id="WP_150413754.1">
    <property type="nucleotide sequence ID" value="NZ_VYQF01000001.1"/>
</dbReference>
<keyword evidence="5" id="KW-1185">Reference proteome</keyword>
<comment type="caution">
    <text evidence="4">The sequence shown here is derived from an EMBL/GenBank/DDBJ whole genome shotgun (WGS) entry which is preliminary data.</text>
</comment>
<dbReference type="SUPFAM" id="SSF53756">
    <property type="entry name" value="UDP-Glycosyltransferase/glycogen phosphorylase"/>
    <property type="match status" value="1"/>
</dbReference>
<dbReference type="AlphaFoldDB" id="A0A5J5INW5"/>
<dbReference type="Pfam" id="PF13439">
    <property type="entry name" value="Glyco_transf_4"/>
    <property type="match status" value="1"/>
</dbReference>
<proteinExistence type="predicted"/>